<comment type="similarity">
    <text evidence="3 4">Belongs to the glutamine synthetase family.</text>
</comment>
<dbReference type="EMBL" id="JBBLZC010000002">
    <property type="protein sequence ID" value="MEK0082042.1"/>
    <property type="molecule type" value="Genomic_DNA"/>
</dbReference>
<keyword evidence="7" id="KW-1185">Reference proteome</keyword>
<evidence type="ECO:0000256" key="4">
    <source>
        <dbReference type="RuleBase" id="RU000384"/>
    </source>
</evidence>
<dbReference type="InterPro" id="IPR014746">
    <property type="entry name" value="Gln_synth/guanido_kin_cat_dom"/>
</dbReference>
<dbReference type="SMART" id="SM01230">
    <property type="entry name" value="Gln-synt_C"/>
    <property type="match status" value="1"/>
</dbReference>
<name>A0ABU8XLG1_9PROT</name>
<evidence type="ECO:0000256" key="1">
    <source>
        <dbReference type="ARBA" id="ARBA00001946"/>
    </source>
</evidence>
<reference evidence="6 7" key="1">
    <citation type="submission" date="2024-01" db="EMBL/GenBank/DDBJ databases">
        <title>Multi-omics insights into the function and evolution of sodium benzoate biodegradation pathways in Benzoatithermus flavus gen. nov., sp. nov. from hot spring.</title>
        <authorList>
            <person name="Hu C.-J."/>
            <person name="Li W.-J."/>
        </authorList>
    </citation>
    <scope>NUCLEOTIDE SEQUENCE [LARGE SCALE GENOMIC DNA]</scope>
    <source>
        <strain evidence="6 7">SYSU G07066</strain>
    </source>
</reference>
<protein>
    <submittedName>
        <fullName evidence="6">Glutamine synthetase family protein</fullName>
        <ecNumber evidence="6">6.3.1.-</ecNumber>
    </submittedName>
</protein>
<dbReference type="PROSITE" id="PS51987">
    <property type="entry name" value="GS_CATALYTIC"/>
    <property type="match status" value="1"/>
</dbReference>
<sequence length="450" mass="49639">MLAALDVFLQEHPLTESIDLLLPDLAGIPRGKRIPPQALRSALAGEAFFTTSLYALDTTGANVDRSGLVWEEGDADRPLALDPRTLRPVPWRPGGAQIIGGLADPDGTPFFANPREVLTRVAARFAALGLKPVAALELEFYLLDLAEDEHGRPQVARCERLGQRRPAETEVFAPERMEDQEPFLELVDRYATAQEIPVKGALAEFGPGQFEVNLGHVDDMVEAADHALMLKRCIKAAARATGQRATFMAKPFVEQSGSGLHVHLSLVDREGRNLFGETEDGERHLRHAVAGLQALMTESMLIMGPNANSYRRLRPHSYAPVAPTWGRNNRTVALRIPPGPAKARRIEHRVAGADANPYLVLAAVLAGVLHGLERKEEPTPPVTGNAYAEVPASLPLTWEEAIRAFRRAEVLPAYLGERFCRLLAVCRESERNRFQARITPTEYEWYLTTV</sequence>
<evidence type="ECO:0000256" key="2">
    <source>
        <dbReference type="ARBA" id="ARBA00022598"/>
    </source>
</evidence>
<dbReference type="EC" id="6.3.1.-" evidence="6"/>
<dbReference type="Proteomes" id="UP001375743">
    <property type="component" value="Unassembled WGS sequence"/>
</dbReference>
<dbReference type="PANTHER" id="PTHR43785">
    <property type="entry name" value="GAMMA-GLUTAMYLPUTRESCINE SYNTHETASE"/>
    <property type="match status" value="1"/>
</dbReference>
<dbReference type="InterPro" id="IPR008146">
    <property type="entry name" value="Gln_synth_cat_dom"/>
</dbReference>
<feature type="domain" description="GS catalytic" evidence="5">
    <location>
        <begin position="114"/>
        <end position="450"/>
    </location>
</feature>
<dbReference type="SUPFAM" id="SSF55931">
    <property type="entry name" value="Glutamine synthetase/guanido kinase"/>
    <property type="match status" value="1"/>
</dbReference>
<proteinExistence type="inferred from homology"/>
<comment type="cofactor">
    <cofactor evidence="1">
        <name>Mg(2+)</name>
        <dbReference type="ChEBI" id="CHEBI:18420"/>
    </cofactor>
</comment>
<dbReference type="Pfam" id="PF00120">
    <property type="entry name" value="Gln-synt_C"/>
    <property type="match status" value="1"/>
</dbReference>
<gene>
    <name evidence="6" type="ORF">U1T56_02675</name>
</gene>
<dbReference type="RefSeq" id="WP_418157898.1">
    <property type="nucleotide sequence ID" value="NZ_JBBLZC010000002.1"/>
</dbReference>
<evidence type="ECO:0000313" key="7">
    <source>
        <dbReference type="Proteomes" id="UP001375743"/>
    </source>
</evidence>
<dbReference type="InterPro" id="IPR036651">
    <property type="entry name" value="Gln_synt_N_sf"/>
</dbReference>
<evidence type="ECO:0000256" key="3">
    <source>
        <dbReference type="PROSITE-ProRule" id="PRU01331"/>
    </source>
</evidence>
<keyword evidence="2 6" id="KW-0436">Ligase</keyword>
<organism evidence="6 7">
    <name type="scientific">Benzoatithermus flavus</name>
    <dbReference type="NCBI Taxonomy" id="3108223"/>
    <lineage>
        <taxon>Bacteria</taxon>
        <taxon>Pseudomonadati</taxon>
        <taxon>Pseudomonadota</taxon>
        <taxon>Alphaproteobacteria</taxon>
        <taxon>Geminicoccales</taxon>
        <taxon>Geminicoccaceae</taxon>
        <taxon>Benzoatithermus</taxon>
    </lineage>
</organism>
<dbReference type="PANTHER" id="PTHR43785:SF12">
    <property type="entry name" value="TYPE-1 GLUTAMINE SYNTHETASE 2"/>
    <property type="match status" value="1"/>
</dbReference>
<accession>A0ABU8XLG1</accession>
<evidence type="ECO:0000259" key="5">
    <source>
        <dbReference type="PROSITE" id="PS51987"/>
    </source>
</evidence>
<dbReference type="Gene3D" id="3.10.20.70">
    <property type="entry name" value="Glutamine synthetase, N-terminal domain"/>
    <property type="match status" value="1"/>
</dbReference>
<comment type="caution">
    <text evidence="6">The sequence shown here is derived from an EMBL/GenBank/DDBJ whole genome shotgun (WGS) entry which is preliminary data.</text>
</comment>
<dbReference type="SUPFAM" id="SSF54368">
    <property type="entry name" value="Glutamine synthetase, N-terminal domain"/>
    <property type="match status" value="1"/>
</dbReference>
<dbReference type="GO" id="GO:0016874">
    <property type="term" value="F:ligase activity"/>
    <property type="evidence" value="ECO:0007669"/>
    <property type="project" value="UniProtKB-KW"/>
</dbReference>
<evidence type="ECO:0000313" key="6">
    <source>
        <dbReference type="EMBL" id="MEK0082042.1"/>
    </source>
</evidence>
<dbReference type="Gene3D" id="3.30.590.10">
    <property type="entry name" value="Glutamine synthetase/guanido kinase, catalytic domain"/>
    <property type="match status" value="1"/>
</dbReference>